<proteinExistence type="predicted"/>
<gene>
    <name evidence="1" type="ORF">D5086_026315</name>
</gene>
<dbReference type="EMBL" id="RCHU02000014">
    <property type="protein sequence ID" value="KAL3572411.1"/>
    <property type="molecule type" value="Genomic_DNA"/>
</dbReference>
<name>A0ACC4B1L2_POPAL</name>
<protein>
    <submittedName>
        <fullName evidence="1">Uncharacterized protein</fullName>
    </submittedName>
</protein>
<organism evidence="1 2">
    <name type="scientific">Populus alba</name>
    <name type="common">White poplar</name>
    <dbReference type="NCBI Taxonomy" id="43335"/>
    <lineage>
        <taxon>Eukaryota</taxon>
        <taxon>Viridiplantae</taxon>
        <taxon>Streptophyta</taxon>
        <taxon>Embryophyta</taxon>
        <taxon>Tracheophyta</taxon>
        <taxon>Spermatophyta</taxon>
        <taxon>Magnoliopsida</taxon>
        <taxon>eudicotyledons</taxon>
        <taxon>Gunneridae</taxon>
        <taxon>Pentapetalae</taxon>
        <taxon>rosids</taxon>
        <taxon>fabids</taxon>
        <taxon>Malpighiales</taxon>
        <taxon>Salicaceae</taxon>
        <taxon>Saliceae</taxon>
        <taxon>Populus</taxon>
    </lineage>
</organism>
<keyword evidence="2" id="KW-1185">Reference proteome</keyword>
<dbReference type="Proteomes" id="UP000309997">
    <property type="component" value="Unassembled WGS sequence"/>
</dbReference>
<accession>A0ACC4B1L2</accession>
<comment type="caution">
    <text evidence="1">The sequence shown here is derived from an EMBL/GenBank/DDBJ whole genome shotgun (WGS) entry which is preliminary data.</text>
</comment>
<evidence type="ECO:0000313" key="1">
    <source>
        <dbReference type="EMBL" id="KAL3572411.1"/>
    </source>
</evidence>
<sequence>MEIGEDENRILLKLPRTSKIHELGPCSATGNVDPVPDGEVCAGECKRVPDGDDMHGVPEQQQQIGRVDANIWQSYAELSPQTHE</sequence>
<evidence type="ECO:0000313" key="2">
    <source>
        <dbReference type="Proteomes" id="UP000309997"/>
    </source>
</evidence>
<reference evidence="1 2" key="1">
    <citation type="journal article" date="2024" name="Plant Biotechnol. J.">
        <title>Genome and CRISPR/Cas9 system of a widespread forest tree (Populus alba) in the world.</title>
        <authorList>
            <person name="Liu Y.J."/>
            <person name="Jiang P.F."/>
            <person name="Han X.M."/>
            <person name="Li X.Y."/>
            <person name="Wang H.M."/>
            <person name="Wang Y.J."/>
            <person name="Wang X.X."/>
            <person name="Zeng Q.Y."/>
        </authorList>
    </citation>
    <scope>NUCLEOTIDE SEQUENCE [LARGE SCALE GENOMIC DNA]</scope>
    <source>
        <strain evidence="2">cv. PAL-ZL1</strain>
    </source>
</reference>